<organism evidence="2 3">
    <name type="scientific">Gordonia jinghuaiqii</name>
    <dbReference type="NCBI Taxonomy" id="2758710"/>
    <lineage>
        <taxon>Bacteria</taxon>
        <taxon>Bacillati</taxon>
        <taxon>Actinomycetota</taxon>
        <taxon>Actinomycetes</taxon>
        <taxon>Mycobacteriales</taxon>
        <taxon>Gordoniaceae</taxon>
        <taxon>Gordonia</taxon>
    </lineage>
</organism>
<dbReference type="EMBL" id="CP059491">
    <property type="protein sequence ID" value="QMT02568.1"/>
    <property type="molecule type" value="Genomic_DNA"/>
</dbReference>
<proteinExistence type="predicted"/>
<keyword evidence="1" id="KW-0472">Membrane</keyword>
<feature type="transmembrane region" description="Helical" evidence="1">
    <location>
        <begin position="62"/>
        <end position="84"/>
    </location>
</feature>
<evidence type="ECO:0000313" key="3">
    <source>
        <dbReference type="Proteomes" id="UP000515663"/>
    </source>
</evidence>
<dbReference type="RefSeq" id="WP_219850752.1">
    <property type="nucleotide sequence ID" value="NZ_CP059491.1"/>
</dbReference>
<name>A0A7D7QYZ6_9ACTN</name>
<keyword evidence="3" id="KW-1185">Reference proteome</keyword>
<feature type="transmembrane region" description="Helical" evidence="1">
    <location>
        <begin position="12"/>
        <end position="31"/>
    </location>
</feature>
<feature type="transmembrane region" description="Helical" evidence="1">
    <location>
        <begin position="37"/>
        <end position="55"/>
    </location>
</feature>
<keyword evidence="1" id="KW-1133">Transmembrane helix</keyword>
<evidence type="ECO:0000313" key="2">
    <source>
        <dbReference type="EMBL" id="QMT02568.1"/>
    </source>
</evidence>
<sequence length="171" mass="17061">MPHTVRAPDAFSRVAAVGVVPTVAVAAHGAASGAMPSSSGVVLSVAIGVVASMLLMTRRRRLVPAAASTTAVLTAAQVACHATLTVDAGHAVHAPSALSMLITHLLAIPLSAVLIVVGAHLLASVGSVIRSFVPPVTSRAPAAPRTFWTQPLLLAVPALGGTGVRGPPRGF</sequence>
<keyword evidence="1" id="KW-0812">Transmembrane</keyword>
<protein>
    <submittedName>
        <fullName evidence="2">YtxH domain-containing protein</fullName>
    </submittedName>
</protein>
<dbReference type="KEGG" id="gji:H1R19_05285"/>
<feature type="transmembrane region" description="Helical" evidence="1">
    <location>
        <begin position="96"/>
        <end position="122"/>
    </location>
</feature>
<dbReference type="AlphaFoldDB" id="A0A7D7QYZ6"/>
<evidence type="ECO:0000256" key="1">
    <source>
        <dbReference type="SAM" id="Phobius"/>
    </source>
</evidence>
<gene>
    <name evidence="2" type="ORF">H1R19_05285</name>
</gene>
<reference evidence="3" key="1">
    <citation type="submission" date="2020-07" db="EMBL/GenBank/DDBJ databases">
        <title>novel species isolated from the respiratory tract of Marmot.</title>
        <authorList>
            <person name="Zhang G."/>
        </authorList>
    </citation>
    <scope>NUCLEOTIDE SEQUENCE [LARGE SCALE GENOMIC DNA]</scope>
    <source>
        <strain evidence="3">686</strain>
    </source>
</reference>
<accession>A0A7D7QYZ6</accession>
<dbReference type="Proteomes" id="UP000515663">
    <property type="component" value="Chromosome"/>
</dbReference>